<accession>A0A858BZ73</accession>
<dbReference type="KEGG" id="abut:Ami103574_15055"/>
<dbReference type="PANTHER" id="PTHR43394">
    <property type="entry name" value="ATP-DEPENDENT PERMEASE MDL1, MITOCHONDRIAL"/>
    <property type="match status" value="1"/>
</dbReference>
<feature type="domain" description="ABC transmembrane type-1" evidence="11">
    <location>
        <begin position="16"/>
        <end position="298"/>
    </location>
</feature>
<dbReference type="SUPFAM" id="SSF90123">
    <property type="entry name" value="ABC transporter transmembrane region"/>
    <property type="match status" value="1"/>
</dbReference>
<name>A0A858BZ73_9FIRM</name>
<keyword evidence="5" id="KW-0547">Nucleotide-binding</keyword>
<evidence type="ECO:0000256" key="7">
    <source>
        <dbReference type="ARBA" id="ARBA00022989"/>
    </source>
</evidence>
<dbReference type="GO" id="GO:0005524">
    <property type="term" value="F:ATP binding"/>
    <property type="evidence" value="ECO:0007669"/>
    <property type="project" value="UniProtKB-KW"/>
</dbReference>
<evidence type="ECO:0000259" key="10">
    <source>
        <dbReference type="PROSITE" id="PS50893"/>
    </source>
</evidence>
<dbReference type="Gene3D" id="1.20.1560.10">
    <property type="entry name" value="ABC transporter type 1, transmembrane domain"/>
    <property type="match status" value="1"/>
</dbReference>
<sequence>MKYLLKYFKTRKGILALIFFTCLAEAFGTLLVPYFVAEIIDVGIAQQSVSTIITLGFQMLVAACAAALISLISSYFSAELSASTGRYLREKLFNQAQLLTLKEFNGFGTASMITRTTGDITVIQQTIIMAAQMILPTPLIAVAAIVMTAIIHPSLIYIPLTALAVFLVVVFILLKKSAAISFTIQGRVDSVNRVVREALTGIRVIRAFDNTEYEKERMDTAFSAYADNVIRLNKIFAYFNPLVWMIMGLVMVAVAWFGGHLVLLGKIQIGSILAVTEYVILMLTYFIMTAMVLVMLPRMTACLRRVAEVLDTVPEITDEKAETAGTTGEESTARSVQADSKSLTGLQFRHVTFAYRGAEEPVLNDLNFSCQPGKTTAIIGGTGSGKSTVAGLMLRLYDIQQGHILLDGQDIRHMTQHRLREHMGYVPQKSVLFGGTIAHNLRMGAPDASEDDLRQAARIAQADTFIESLEDGYHSHVAQGGTNFSGGQKQRLCIARALVKKAPIYIFDDSFSALDFKTDAALRKALKAQMRDAALIIIAQRISTIMDADQIIVLDAGKIAGMGTHQELMATCRIYREIADSQITGKEADRHGK</sequence>
<dbReference type="InterPro" id="IPR017871">
    <property type="entry name" value="ABC_transporter-like_CS"/>
</dbReference>
<organism evidence="12 13">
    <name type="scientific">Aminipila butyrica</name>
    <dbReference type="NCBI Taxonomy" id="433296"/>
    <lineage>
        <taxon>Bacteria</taxon>
        <taxon>Bacillati</taxon>
        <taxon>Bacillota</taxon>
        <taxon>Clostridia</taxon>
        <taxon>Peptostreptococcales</taxon>
        <taxon>Anaerovoracaceae</taxon>
        <taxon>Aminipila</taxon>
    </lineage>
</organism>
<dbReference type="GO" id="GO:0005886">
    <property type="term" value="C:plasma membrane"/>
    <property type="evidence" value="ECO:0007669"/>
    <property type="project" value="UniProtKB-SubCell"/>
</dbReference>
<feature type="transmembrane region" description="Helical" evidence="9">
    <location>
        <begin position="127"/>
        <end position="150"/>
    </location>
</feature>
<reference evidence="12 13" key="1">
    <citation type="submission" date="2020-02" db="EMBL/GenBank/DDBJ databases">
        <authorList>
            <person name="Kim Y.B."/>
            <person name="Roh S.W."/>
        </authorList>
    </citation>
    <scope>NUCLEOTIDE SEQUENCE [LARGE SCALE GENOMIC DNA]</scope>
    <source>
        <strain evidence="12 13">DSM 103574</strain>
    </source>
</reference>
<dbReference type="InterPro" id="IPR027417">
    <property type="entry name" value="P-loop_NTPase"/>
</dbReference>
<feature type="transmembrane region" description="Helical" evidence="9">
    <location>
        <begin position="235"/>
        <end position="258"/>
    </location>
</feature>
<dbReference type="InterPro" id="IPR003439">
    <property type="entry name" value="ABC_transporter-like_ATP-bd"/>
</dbReference>
<feature type="transmembrane region" description="Helical" evidence="9">
    <location>
        <begin position="52"/>
        <end position="76"/>
    </location>
</feature>
<evidence type="ECO:0000256" key="3">
    <source>
        <dbReference type="ARBA" id="ARBA00022475"/>
    </source>
</evidence>
<evidence type="ECO:0000256" key="2">
    <source>
        <dbReference type="ARBA" id="ARBA00022448"/>
    </source>
</evidence>
<dbReference type="Pfam" id="PF00664">
    <property type="entry name" value="ABC_membrane"/>
    <property type="match status" value="1"/>
</dbReference>
<dbReference type="EMBL" id="CP048649">
    <property type="protein sequence ID" value="QIB70529.1"/>
    <property type="molecule type" value="Genomic_DNA"/>
</dbReference>
<dbReference type="PROSITE" id="PS00211">
    <property type="entry name" value="ABC_TRANSPORTER_1"/>
    <property type="match status" value="1"/>
</dbReference>
<evidence type="ECO:0000256" key="4">
    <source>
        <dbReference type="ARBA" id="ARBA00022692"/>
    </source>
</evidence>
<keyword evidence="2" id="KW-0813">Transport</keyword>
<dbReference type="Gene3D" id="3.40.50.300">
    <property type="entry name" value="P-loop containing nucleotide triphosphate hydrolases"/>
    <property type="match status" value="1"/>
</dbReference>
<dbReference type="CDD" id="cd18548">
    <property type="entry name" value="ABC_6TM_Tm287_like"/>
    <property type="match status" value="1"/>
</dbReference>
<dbReference type="InterPro" id="IPR039421">
    <property type="entry name" value="Type_1_exporter"/>
</dbReference>
<dbReference type="GO" id="GO:0016887">
    <property type="term" value="F:ATP hydrolysis activity"/>
    <property type="evidence" value="ECO:0007669"/>
    <property type="project" value="InterPro"/>
</dbReference>
<gene>
    <name evidence="12" type="ORF">Ami103574_15055</name>
</gene>
<protein>
    <submittedName>
        <fullName evidence="12">ABC transporter ATP-binding protein</fullName>
    </submittedName>
</protein>
<dbReference type="InterPro" id="IPR003593">
    <property type="entry name" value="AAA+_ATPase"/>
</dbReference>
<feature type="transmembrane region" description="Helical" evidence="9">
    <location>
        <begin position="156"/>
        <end position="174"/>
    </location>
</feature>
<proteinExistence type="predicted"/>
<dbReference type="GO" id="GO:0015421">
    <property type="term" value="F:ABC-type oligopeptide transporter activity"/>
    <property type="evidence" value="ECO:0007669"/>
    <property type="project" value="TreeGrafter"/>
</dbReference>
<dbReference type="FunFam" id="3.40.50.300:FF:000854">
    <property type="entry name" value="Multidrug ABC transporter ATP-binding protein"/>
    <property type="match status" value="1"/>
</dbReference>
<feature type="domain" description="ABC transporter" evidence="10">
    <location>
        <begin position="346"/>
        <end position="581"/>
    </location>
</feature>
<evidence type="ECO:0000256" key="8">
    <source>
        <dbReference type="ARBA" id="ARBA00023136"/>
    </source>
</evidence>
<dbReference type="SMART" id="SM00382">
    <property type="entry name" value="AAA"/>
    <property type="match status" value="1"/>
</dbReference>
<evidence type="ECO:0000259" key="11">
    <source>
        <dbReference type="PROSITE" id="PS50929"/>
    </source>
</evidence>
<dbReference type="PROSITE" id="PS50929">
    <property type="entry name" value="ABC_TM1F"/>
    <property type="match status" value="1"/>
</dbReference>
<dbReference type="AlphaFoldDB" id="A0A858BZ73"/>
<keyword evidence="7 9" id="KW-1133">Transmembrane helix</keyword>
<dbReference type="SUPFAM" id="SSF52540">
    <property type="entry name" value="P-loop containing nucleoside triphosphate hydrolases"/>
    <property type="match status" value="1"/>
</dbReference>
<evidence type="ECO:0000313" key="13">
    <source>
        <dbReference type="Proteomes" id="UP000466848"/>
    </source>
</evidence>
<evidence type="ECO:0000256" key="6">
    <source>
        <dbReference type="ARBA" id="ARBA00022840"/>
    </source>
</evidence>
<dbReference type="InterPro" id="IPR036640">
    <property type="entry name" value="ABC1_TM_sf"/>
</dbReference>
<keyword evidence="6 12" id="KW-0067">ATP-binding</keyword>
<dbReference type="RefSeq" id="WP_163067766.1">
    <property type="nucleotide sequence ID" value="NZ_CP048649.1"/>
</dbReference>
<feature type="transmembrane region" description="Helical" evidence="9">
    <location>
        <begin position="278"/>
        <end position="296"/>
    </location>
</feature>
<dbReference type="Proteomes" id="UP000466848">
    <property type="component" value="Chromosome"/>
</dbReference>
<keyword evidence="13" id="KW-1185">Reference proteome</keyword>
<dbReference type="InterPro" id="IPR011527">
    <property type="entry name" value="ABC1_TM_dom"/>
</dbReference>
<evidence type="ECO:0000256" key="1">
    <source>
        <dbReference type="ARBA" id="ARBA00004651"/>
    </source>
</evidence>
<dbReference type="Pfam" id="PF00005">
    <property type="entry name" value="ABC_tran"/>
    <property type="match status" value="1"/>
</dbReference>
<keyword evidence="4 9" id="KW-0812">Transmembrane</keyword>
<evidence type="ECO:0000256" key="9">
    <source>
        <dbReference type="SAM" id="Phobius"/>
    </source>
</evidence>
<evidence type="ECO:0000313" key="12">
    <source>
        <dbReference type="EMBL" id="QIB70529.1"/>
    </source>
</evidence>
<keyword evidence="3" id="KW-1003">Cell membrane</keyword>
<dbReference type="PROSITE" id="PS50893">
    <property type="entry name" value="ABC_TRANSPORTER_2"/>
    <property type="match status" value="1"/>
</dbReference>
<comment type="subcellular location">
    <subcellularLocation>
        <location evidence="1">Cell membrane</location>
        <topology evidence="1">Multi-pass membrane protein</topology>
    </subcellularLocation>
</comment>
<keyword evidence="8 9" id="KW-0472">Membrane</keyword>
<dbReference type="PANTHER" id="PTHR43394:SF1">
    <property type="entry name" value="ATP-BINDING CASSETTE SUB-FAMILY B MEMBER 10, MITOCHONDRIAL"/>
    <property type="match status" value="1"/>
</dbReference>
<evidence type="ECO:0000256" key="5">
    <source>
        <dbReference type="ARBA" id="ARBA00022741"/>
    </source>
</evidence>